<protein>
    <recommendedName>
        <fullName evidence="4">FHA domain-containing protein</fullName>
    </recommendedName>
</protein>
<comment type="caution">
    <text evidence="2">The sequence shown here is derived from an EMBL/GenBank/DDBJ whole genome shotgun (WGS) entry which is preliminary data.</text>
</comment>
<evidence type="ECO:0000313" key="2">
    <source>
        <dbReference type="EMBL" id="MFC4247889.1"/>
    </source>
</evidence>
<accession>A0ABD5P0W0</accession>
<sequence length="348" mass="38742">MRKDSLWTHNYRVLESTASPDRHDDRPDDPQDTQKTHPRHTADARTRERTPPAPRPGDSSDRESPDPSALTHAHPDDEGVELLAHDGILLADGGTDSRYVVPTGEGYLATYTVGDDRRLSIGTAGLGAWPRAHRVHAIDHEDGVALRASTTDAETIASYRVLRRHRRARVCVGSAVLETLEVDPGDDVRVYDLEGDDILLVDAGDDPRVVTDGGRECESDDTERTTAHPRPRTRLAAIDEQTGTLLEWLETDDGLTADERRIARRHLREIRARVESLSVVLRCPEVVVARLGRDGECDERPDEHRDVTDDTTLPMGSHRGRHATTDLGPDSTAGERECRSRGDREERR</sequence>
<organism evidence="2 3">
    <name type="scientific">Natribaculum luteum</name>
    <dbReference type="NCBI Taxonomy" id="1586232"/>
    <lineage>
        <taxon>Archaea</taxon>
        <taxon>Methanobacteriati</taxon>
        <taxon>Methanobacteriota</taxon>
        <taxon>Stenosarchaea group</taxon>
        <taxon>Halobacteria</taxon>
        <taxon>Halobacteriales</taxon>
        <taxon>Natrialbaceae</taxon>
        <taxon>Natribaculum</taxon>
    </lineage>
</organism>
<evidence type="ECO:0000313" key="3">
    <source>
        <dbReference type="Proteomes" id="UP001595821"/>
    </source>
</evidence>
<feature type="region of interest" description="Disordered" evidence="1">
    <location>
        <begin position="296"/>
        <end position="348"/>
    </location>
</feature>
<feature type="compositionally biased region" description="Basic and acidic residues" evidence="1">
    <location>
        <begin position="20"/>
        <end position="50"/>
    </location>
</feature>
<proteinExistence type="predicted"/>
<dbReference type="Proteomes" id="UP001595821">
    <property type="component" value="Unassembled WGS sequence"/>
</dbReference>
<evidence type="ECO:0000256" key="1">
    <source>
        <dbReference type="SAM" id="MobiDB-lite"/>
    </source>
</evidence>
<feature type="compositionally biased region" description="Basic and acidic residues" evidence="1">
    <location>
        <begin position="333"/>
        <end position="348"/>
    </location>
</feature>
<dbReference type="GeneID" id="71856328"/>
<dbReference type="AlphaFoldDB" id="A0ABD5P0W0"/>
<gene>
    <name evidence="2" type="ORF">ACFOZ7_13190</name>
</gene>
<reference evidence="2 3" key="1">
    <citation type="journal article" date="2014" name="Int. J. Syst. Evol. Microbiol.">
        <title>Complete genome sequence of Corynebacterium casei LMG S-19264T (=DSM 44701T), isolated from a smear-ripened cheese.</title>
        <authorList>
            <consortium name="US DOE Joint Genome Institute (JGI-PGF)"/>
            <person name="Walter F."/>
            <person name="Albersmeier A."/>
            <person name="Kalinowski J."/>
            <person name="Ruckert C."/>
        </authorList>
    </citation>
    <scope>NUCLEOTIDE SEQUENCE [LARGE SCALE GENOMIC DNA]</scope>
    <source>
        <strain evidence="2 3">IBRC-M 10912</strain>
    </source>
</reference>
<dbReference type="RefSeq" id="WP_246975405.1">
    <property type="nucleotide sequence ID" value="NZ_CP095398.1"/>
</dbReference>
<evidence type="ECO:0008006" key="4">
    <source>
        <dbReference type="Google" id="ProtNLM"/>
    </source>
</evidence>
<feature type="region of interest" description="Disordered" evidence="1">
    <location>
        <begin position="1"/>
        <end position="74"/>
    </location>
</feature>
<name>A0ABD5P0W0_9EURY</name>
<dbReference type="EMBL" id="JBHSDJ010000105">
    <property type="protein sequence ID" value="MFC4247889.1"/>
    <property type="molecule type" value="Genomic_DNA"/>
</dbReference>